<feature type="transmembrane region" description="Helical" evidence="2">
    <location>
        <begin position="419"/>
        <end position="440"/>
    </location>
</feature>
<gene>
    <name evidence="3" type="ORF">CLI92_04425</name>
</gene>
<reference evidence="3 4" key="1">
    <citation type="submission" date="2017-08" db="EMBL/GenBank/DDBJ databases">
        <title>WGS of Clinical strains of the CDC Group NO-1 linked to zoonotic infections in humans.</title>
        <authorList>
            <person name="Bernier A.-M."/>
            <person name="Bernard K."/>
        </authorList>
    </citation>
    <scope>NUCLEOTIDE SEQUENCE [LARGE SCALE GENOMIC DNA]</scope>
    <source>
        <strain evidence="3 4">NML91-0035</strain>
    </source>
</reference>
<comment type="caution">
    <text evidence="3">The sequence shown here is derived from an EMBL/GenBank/DDBJ whole genome shotgun (WGS) entry which is preliminary data.</text>
</comment>
<dbReference type="AlphaFoldDB" id="A0A2A2T6H4"/>
<name>A0A2A2T6H4_9BURK</name>
<protein>
    <recommendedName>
        <fullName evidence="5">Glycosyltransferase RgtA/B/C/D-like domain-containing protein</fullName>
    </recommendedName>
</protein>
<dbReference type="EMBL" id="NTBI01000003">
    <property type="protein sequence ID" value="PAX17366.1"/>
    <property type="molecule type" value="Genomic_DNA"/>
</dbReference>
<feature type="transmembrane region" description="Helical" evidence="2">
    <location>
        <begin position="185"/>
        <end position="202"/>
    </location>
</feature>
<organism evidence="3 4">
    <name type="scientific">Vandammella animalimorsus</name>
    <dbReference type="NCBI Taxonomy" id="2029117"/>
    <lineage>
        <taxon>Bacteria</taxon>
        <taxon>Pseudomonadati</taxon>
        <taxon>Pseudomonadota</taxon>
        <taxon>Betaproteobacteria</taxon>
        <taxon>Burkholderiales</taxon>
        <taxon>Comamonadaceae</taxon>
        <taxon>Vandammella</taxon>
    </lineage>
</organism>
<proteinExistence type="predicted"/>
<feature type="transmembrane region" description="Helical" evidence="2">
    <location>
        <begin position="214"/>
        <end position="233"/>
    </location>
</feature>
<feature type="transmembrane region" description="Helical" evidence="2">
    <location>
        <begin position="130"/>
        <end position="152"/>
    </location>
</feature>
<accession>A0A2A2T6H4</accession>
<feature type="transmembrane region" description="Helical" evidence="2">
    <location>
        <begin position="452"/>
        <end position="471"/>
    </location>
</feature>
<feature type="region of interest" description="Disordered" evidence="1">
    <location>
        <begin position="1"/>
        <end position="24"/>
    </location>
</feature>
<sequence>MHGTTQKKTGMLKKTQAGAAQRPATQRRMRIAGWLAALLLALTLAKMCWVVLGAPVLGYADSWDFVRQSSCHGVWLINEQGQRVQGEIDHVHTRLHFDGEKAKSNCTRSSDNLFSKVSTWVFEKGAVFDIRVIGLIKIVAVATMAAALLVALGSAPLRLAAAFLLALVLGDWVHLLYFNTLYHEVSTIAGLCLALLLLADLAQQQGRAGQRGSGYWLLWVLVLLWLGLSKHQYMPLAAVLCALAALCLARWRIWRPGALMLALALLIPLAYGQMNKPKGIHAVIPWVNSTNTVLEAVLPAAPDPQAALQTLQLPPSCMAGKGLNWYAPGMIENHPCPALKQFSRKRLLALFAQQPATFFTPMRIGLARLSPFHAHPGIVAFEAASPDGSSAALRRQVARGSSLSTALAAWLGLNQAPWAWQALFWLAALASPLCLGLAVLRRSSSGSARAAYMLLGLGGMVMFYSLFSSVFGDGYVEVPRHAVGFLVGLYAWLTGLLWLAVQALVRLGLGQAAGPAGGRSAVC</sequence>
<evidence type="ECO:0000313" key="3">
    <source>
        <dbReference type="EMBL" id="PAX17366.1"/>
    </source>
</evidence>
<evidence type="ECO:0000256" key="2">
    <source>
        <dbReference type="SAM" id="Phobius"/>
    </source>
</evidence>
<dbReference type="Proteomes" id="UP000217780">
    <property type="component" value="Unassembled WGS sequence"/>
</dbReference>
<evidence type="ECO:0000313" key="4">
    <source>
        <dbReference type="Proteomes" id="UP000217780"/>
    </source>
</evidence>
<feature type="transmembrane region" description="Helical" evidence="2">
    <location>
        <begin position="253"/>
        <end position="271"/>
    </location>
</feature>
<feature type="transmembrane region" description="Helical" evidence="2">
    <location>
        <begin position="159"/>
        <end position="179"/>
    </location>
</feature>
<keyword evidence="2" id="KW-0472">Membrane</keyword>
<evidence type="ECO:0008006" key="5">
    <source>
        <dbReference type="Google" id="ProtNLM"/>
    </source>
</evidence>
<keyword evidence="2" id="KW-0812">Transmembrane</keyword>
<feature type="transmembrane region" description="Helical" evidence="2">
    <location>
        <begin position="483"/>
        <end position="501"/>
    </location>
</feature>
<evidence type="ECO:0000256" key="1">
    <source>
        <dbReference type="SAM" id="MobiDB-lite"/>
    </source>
</evidence>
<keyword evidence="2" id="KW-1133">Transmembrane helix</keyword>